<dbReference type="AlphaFoldDB" id="A0A0B6Z2H4"/>
<sequence>GKNVSQLVTSHQSKYEAFQKNLTTATNLSQSSVEKTKEVEDKILLLQNKLTTTESLLEKLKQPVNFDGSLGLQLKNPLASVPHVYDDLLIEMKKPVNFTDGIVFFVDNPTSSAELEVGILAGKIFFEFNTG</sequence>
<organism evidence="1">
    <name type="scientific">Arion vulgaris</name>
    <dbReference type="NCBI Taxonomy" id="1028688"/>
    <lineage>
        <taxon>Eukaryota</taxon>
        <taxon>Metazoa</taxon>
        <taxon>Spiralia</taxon>
        <taxon>Lophotrochozoa</taxon>
        <taxon>Mollusca</taxon>
        <taxon>Gastropoda</taxon>
        <taxon>Heterobranchia</taxon>
        <taxon>Euthyneura</taxon>
        <taxon>Panpulmonata</taxon>
        <taxon>Eupulmonata</taxon>
        <taxon>Stylommatophora</taxon>
        <taxon>Helicina</taxon>
        <taxon>Arionoidea</taxon>
        <taxon>Arionidae</taxon>
        <taxon>Arion</taxon>
    </lineage>
</organism>
<gene>
    <name evidence="1" type="primary">ORF44306</name>
</gene>
<name>A0A0B6Z2H4_9EUPU</name>
<reference evidence="1" key="1">
    <citation type="submission" date="2014-12" db="EMBL/GenBank/DDBJ databases">
        <title>Insight into the proteome of Arion vulgaris.</title>
        <authorList>
            <person name="Aradska J."/>
            <person name="Bulat T."/>
            <person name="Smidak R."/>
            <person name="Sarate P."/>
            <person name="Gangsoo J."/>
            <person name="Sialana F."/>
            <person name="Bilban M."/>
            <person name="Lubec G."/>
        </authorList>
    </citation>
    <scope>NUCLEOTIDE SEQUENCE</scope>
    <source>
        <tissue evidence="1">Skin</tissue>
    </source>
</reference>
<accession>A0A0B6Z2H4</accession>
<proteinExistence type="predicted"/>
<evidence type="ECO:0000313" key="1">
    <source>
        <dbReference type="EMBL" id="CEK62131.1"/>
    </source>
</evidence>
<feature type="non-terminal residue" evidence="1">
    <location>
        <position position="131"/>
    </location>
</feature>
<protein>
    <submittedName>
        <fullName evidence="1">Uncharacterized protein</fullName>
    </submittedName>
</protein>
<dbReference type="EMBL" id="HACG01015266">
    <property type="protein sequence ID" value="CEK62131.1"/>
    <property type="molecule type" value="Transcribed_RNA"/>
</dbReference>
<feature type="non-terminal residue" evidence="1">
    <location>
        <position position="1"/>
    </location>
</feature>